<proteinExistence type="predicted"/>
<dbReference type="NCBIfam" id="TIGR00044">
    <property type="entry name" value="YggS family pyridoxal phosphate-dependent enzyme"/>
    <property type="match status" value="1"/>
</dbReference>
<dbReference type="EMBL" id="UINC01000233">
    <property type="protein sequence ID" value="SUZ51676.1"/>
    <property type="molecule type" value="Genomic_DNA"/>
</dbReference>
<dbReference type="Pfam" id="PF01168">
    <property type="entry name" value="Ala_racemase_N"/>
    <property type="match status" value="1"/>
</dbReference>
<dbReference type="Gene3D" id="3.20.20.10">
    <property type="entry name" value="Alanine racemase"/>
    <property type="match status" value="1"/>
</dbReference>
<dbReference type="PANTHER" id="PTHR10146:SF14">
    <property type="entry name" value="PYRIDOXAL PHOSPHATE HOMEOSTASIS PROTEIN"/>
    <property type="match status" value="1"/>
</dbReference>
<reference evidence="3" key="1">
    <citation type="submission" date="2018-05" db="EMBL/GenBank/DDBJ databases">
        <authorList>
            <person name="Lanie J.A."/>
            <person name="Ng W.-L."/>
            <person name="Kazmierczak K.M."/>
            <person name="Andrzejewski T.M."/>
            <person name="Davidsen T.M."/>
            <person name="Wayne K.J."/>
            <person name="Tettelin H."/>
            <person name="Glass J.I."/>
            <person name="Rusch D."/>
            <person name="Podicherti R."/>
            <person name="Tsui H.-C.T."/>
            <person name="Winkler M.E."/>
        </authorList>
    </citation>
    <scope>NUCLEOTIDE SEQUENCE</scope>
</reference>
<dbReference type="CDD" id="cd00635">
    <property type="entry name" value="PLPDE_III_YBL036c_like"/>
    <property type="match status" value="1"/>
</dbReference>
<organism evidence="3">
    <name type="scientific">marine metagenome</name>
    <dbReference type="NCBI Taxonomy" id="408172"/>
    <lineage>
        <taxon>unclassified sequences</taxon>
        <taxon>metagenomes</taxon>
        <taxon>ecological metagenomes</taxon>
    </lineage>
</organism>
<keyword evidence="1" id="KW-0663">Pyridoxal phosphate</keyword>
<dbReference type="PIRSF" id="PIRSF004848">
    <property type="entry name" value="YBL036c_PLPDEIII"/>
    <property type="match status" value="1"/>
</dbReference>
<dbReference type="InterPro" id="IPR001608">
    <property type="entry name" value="Ala_racemase_N"/>
</dbReference>
<dbReference type="SUPFAM" id="SSF51419">
    <property type="entry name" value="PLP-binding barrel"/>
    <property type="match status" value="1"/>
</dbReference>
<protein>
    <recommendedName>
        <fullName evidence="2">Alanine racemase N-terminal domain-containing protein</fullName>
    </recommendedName>
</protein>
<gene>
    <name evidence="3" type="ORF">METZ01_LOCUS4530</name>
</gene>
<feature type="domain" description="Alanine racemase N-terminal" evidence="2">
    <location>
        <begin position="6"/>
        <end position="181"/>
    </location>
</feature>
<evidence type="ECO:0000256" key="1">
    <source>
        <dbReference type="ARBA" id="ARBA00022898"/>
    </source>
</evidence>
<accession>A0A381NAR6</accession>
<dbReference type="AlphaFoldDB" id="A0A381NAR6"/>
<dbReference type="InterPro" id="IPR029066">
    <property type="entry name" value="PLP-binding_barrel"/>
</dbReference>
<dbReference type="GO" id="GO:0030170">
    <property type="term" value="F:pyridoxal phosphate binding"/>
    <property type="evidence" value="ECO:0007669"/>
    <property type="project" value="InterPro"/>
</dbReference>
<evidence type="ECO:0000259" key="2">
    <source>
        <dbReference type="Pfam" id="PF01168"/>
    </source>
</evidence>
<name>A0A381NAR6_9ZZZZ</name>
<sequence length="182" mass="20864">MNAYNCGQRLFGENKVQELTNKYNDLPKDIKWNMIGHLQTNKVKYIASFIDLIHSLDSIKLAKEINKQGEKNNRVIDCLIQIKISTDESKYGIGFDDFDKLYNDTLDLKFVNVVGLMGMASFTNDEKKIKNEFKLISSLFNKLKIVNKKFTYLSIGMSNDYKLAINEGGNMIRVGSIIFGER</sequence>
<dbReference type="InterPro" id="IPR011078">
    <property type="entry name" value="PyrdxlP_homeostasis"/>
</dbReference>
<evidence type="ECO:0000313" key="3">
    <source>
        <dbReference type="EMBL" id="SUZ51676.1"/>
    </source>
</evidence>
<dbReference type="PANTHER" id="PTHR10146">
    <property type="entry name" value="PROLINE SYNTHETASE CO-TRANSCRIBED BACTERIAL HOMOLOG PROTEIN"/>
    <property type="match status" value="1"/>
</dbReference>